<dbReference type="Pfam" id="PF01128">
    <property type="entry name" value="IspD"/>
    <property type="match status" value="1"/>
</dbReference>
<dbReference type="OrthoDB" id="9806837at2"/>
<dbReference type="InterPro" id="IPR034683">
    <property type="entry name" value="IspD/TarI"/>
</dbReference>
<dbReference type="CDD" id="cd02516">
    <property type="entry name" value="CDP-ME_synthetase"/>
    <property type="match status" value="1"/>
</dbReference>
<dbReference type="PANTHER" id="PTHR32125:SF4">
    <property type="entry name" value="2-C-METHYL-D-ERYTHRITOL 4-PHOSPHATE CYTIDYLYLTRANSFERASE, CHLOROPLASTIC"/>
    <property type="match status" value="1"/>
</dbReference>
<comment type="caution">
    <text evidence="4">The sequence shown here is derived from an EMBL/GenBank/DDBJ whole genome shotgun (WGS) entry which is preliminary data.</text>
</comment>
<dbReference type="RefSeq" id="WP_127126056.1">
    <property type="nucleotide sequence ID" value="NZ_CP042431.1"/>
</dbReference>
<protein>
    <recommendedName>
        <fullName evidence="3">2-C-methyl-D-erythritol 4-phosphate cytidylyltransferase</fullName>
        <ecNumber evidence="3">2.7.7.60</ecNumber>
    </recommendedName>
    <alternativeName>
        <fullName evidence="3">4-diphosphocytidyl-2C-methyl-D-erythritol synthase</fullName>
    </alternativeName>
    <alternativeName>
        <fullName evidence="3">MEP cytidylyltransferase</fullName>
        <shortName evidence="3">MCT</shortName>
    </alternativeName>
</protein>
<dbReference type="Proteomes" id="UP000293874">
    <property type="component" value="Unassembled WGS sequence"/>
</dbReference>
<dbReference type="PANTHER" id="PTHR32125">
    <property type="entry name" value="2-C-METHYL-D-ERYTHRITOL 4-PHOSPHATE CYTIDYLYLTRANSFERASE, CHLOROPLASTIC"/>
    <property type="match status" value="1"/>
</dbReference>
<dbReference type="InterPro" id="IPR050088">
    <property type="entry name" value="IspD/TarI_cytidylyltransf_bact"/>
</dbReference>
<gene>
    <name evidence="3" type="primary">ispD</name>
    <name evidence="4" type="ORF">EV199_5189</name>
</gene>
<dbReference type="NCBIfam" id="NF001186">
    <property type="entry name" value="PRK00155.2-3"/>
    <property type="match status" value="1"/>
</dbReference>
<comment type="function">
    <text evidence="3">Catalyzes the formation of 4-diphosphocytidyl-2-C-methyl-D-erythritol from CTP and 2-C-methyl-D-erythritol 4-phosphate (MEP).</text>
</comment>
<name>A0A4Q7MR90_9BACT</name>
<accession>A0A4Q7MR90</accession>
<feature type="site" description="Transition state stabilizer" evidence="3">
    <location>
        <position position="15"/>
    </location>
</feature>
<feature type="site" description="Transition state stabilizer" evidence="3">
    <location>
        <position position="22"/>
    </location>
</feature>
<dbReference type="HAMAP" id="MF_00108">
    <property type="entry name" value="IspD"/>
    <property type="match status" value="1"/>
</dbReference>
<evidence type="ECO:0000313" key="4">
    <source>
        <dbReference type="EMBL" id="RZS69352.1"/>
    </source>
</evidence>
<keyword evidence="3" id="KW-0414">Isoprene biosynthesis</keyword>
<dbReference type="GO" id="GO:0019288">
    <property type="term" value="P:isopentenyl diphosphate biosynthetic process, methylerythritol 4-phosphate pathway"/>
    <property type="evidence" value="ECO:0007669"/>
    <property type="project" value="UniProtKB-UniRule"/>
</dbReference>
<proteinExistence type="inferred from homology"/>
<evidence type="ECO:0000256" key="1">
    <source>
        <dbReference type="ARBA" id="ARBA00022679"/>
    </source>
</evidence>
<organism evidence="4 5">
    <name type="scientific">Pseudobacter ginsenosidimutans</name>
    <dbReference type="NCBI Taxonomy" id="661488"/>
    <lineage>
        <taxon>Bacteria</taxon>
        <taxon>Pseudomonadati</taxon>
        <taxon>Bacteroidota</taxon>
        <taxon>Chitinophagia</taxon>
        <taxon>Chitinophagales</taxon>
        <taxon>Chitinophagaceae</taxon>
        <taxon>Pseudobacter</taxon>
    </lineage>
</organism>
<comment type="catalytic activity">
    <reaction evidence="3">
        <text>2-C-methyl-D-erythritol 4-phosphate + CTP + H(+) = 4-CDP-2-C-methyl-D-erythritol + diphosphate</text>
        <dbReference type="Rhea" id="RHEA:13429"/>
        <dbReference type="ChEBI" id="CHEBI:15378"/>
        <dbReference type="ChEBI" id="CHEBI:33019"/>
        <dbReference type="ChEBI" id="CHEBI:37563"/>
        <dbReference type="ChEBI" id="CHEBI:57823"/>
        <dbReference type="ChEBI" id="CHEBI:58262"/>
        <dbReference type="EC" id="2.7.7.60"/>
    </reaction>
</comment>
<dbReference type="InterPro" id="IPR001228">
    <property type="entry name" value="IspD"/>
</dbReference>
<dbReference type="NCBIfam" id="TIGR00453">
    <property type="entry name" value="ispD"/>
    <property type="match status" value="1"/>
</dbReference>
<feature type="site" description="Positions MEP for the nucleophilic attack" evidence="3">
    <location>
        <position position="151"/>
    </location>
</feature>
<feature type="site" description="Positions MEP for the nucleophilic attack" evidence="3">
    <location>
        <position position="205"/>
    </location>
</feature>
<dbReference type="GO" id="GO:0050518">
    <property type="term" value="F:2-C-methyl-D-erythritol 4-phosphate cytidylyltransferase activity"/>
    <property type="evidence" value="ECO:0007669"/>
    <property type="project" value="UniProtKB-UniRule"/>
</dbReference>
<comment type="similarity">
    <text evidence="3">Belongs to the IspD/TarI cytidylyltransferase family. IspD subfamily.</text>
</comment>
<dbReference type="EC" id="2.7.7.60" evidence="3"/>
<dbReference type="SUPFAM" id="SSF53448">
    <property type="entry name" value="Nucleotide-diphospho-sugar transferases"/>
    <property type="match status" value="1"/>
</dbReference>
<dbReference type="EMBL" id="SGXA01000003">
    <property type="protein sequence ID" value="RZS69352.1"/>
    <property type="molecule type" value="Genomic_DNA"/>
</dbReference>
<evidence type="ECO:0000313" key="5">
    <source>
        <dbReference type="Proteomes" id="UP000293874"/>
    </source>
</evidence>
<evidence type="ECO:0000256" key="3">
    <source>
        <dbReference type="HAMAP-Rule" id="MF_00108"/>
    </source>
</evidence>
<dbReference type="InterPro" id="IPR029044">
    <property type="entry name" value="Nucleotide-diphossugar_trans"/>
</dbReference>
<sequence>MKKFAVIVAGGSGLRMGTQVPKQFLPLRDKPVLWYTLTAFLEAFDDLTIILVLPESHLQTGHEILRSTFDPDRIWMTTGGETRFHSVKNGLDHIHQHSIVFVHDGVRCLLTPDLIRRCFNMAQERGNAIPAVTAVDSIRIETFNGNAAIDRNKIKIIQTPQTFYSDLIKAAFEQEYDESFTDEASVVEKLGVKIHLLEGEPTNIKITRPLDILIAEKILEEREMGI</sequence>
<dbReference type="AlphaFoldDB" id="A0A4Q7MR90"/>
<keyword evidence="1 3" id="KW-0808">Transferase</keyword>
<keyword evidence="5" id="KW-1185">Reference proteome</keyword>
<keyword evidence="2 3" id="KW-0548">Nucleotidyltransferase</keyword>
<dbReference type="UniPathway" id="UPA00056">
    <property type="reaction ID" value="UER00093"/>
</dbReference>
<dbReference type="FunFam" id="3.90.550.10:FF:000003">
    <property type="entry name" value="2-C-methyl-D-erythritol 4-phosphate cytidylyltransferase"/>
    <property type="match status" value="1"/>
</dbReference>
<dbReference type="Gene3D" id="3.90.550.10">
    <property type="entry name" value="Spore Coat Polysaccharide Biosynthesis Protein SpsA, Chain A"/>
    <property type="match status" value="1"/>
</dbReference>
<reference evidence="4 5" key="1">
    <citation type="submission" date="2019-02" db="EMBL/GenBank/DDBJ databases">
        <title>Genomic Encyclopedia of Type Strains, Phase IV (KMG-IV): sequencing the most valuable type-strain genomes for metagenomic binning, comparative biology and taxonomic classification.</title>
        <authorList>
            <person name="Goeker M."/>
        </authorList>
    </citation>
    <scope>NUCLEOTIDE SEQUENCE [LARGE SCALE GENOMIC DNA]</scope>
    <source>
        <strain evidence="4 5">DSM 18116</strain>
    </source>
</reference>
<evidence type="ECO:0000256" key="2">
    <source>
        <dbReference type="ARBA" id="ARBA00022695"/>
    </source>
</evidence>
<comment type="pathway">
    <text evidence="3">Isoprenoid biosynthesis; isopentenyl diphosphate biosynthesis via DXP pathway; isopentenyl diphosphate from 1-deoxy-D-xylulose 5-phosphate: step 2/6.</text>
</comment>